<dbReference type="Gene3D" id="3.30.300.130">
    <property type="entry name" value="Fe-S cluster assembly (FSCA)"/>
    <property type="match status" value="1"/>
</dbReference>
<dbReference type="Pfam" id="PF01883">
    <property type="entry name" value="FeS_assembly_P"/>
    <property type="match status" value="1"/>
</dbReference>
<reference evidence="2" key="1">
    <citation type="journal article" date="2020" name="mSystems">
        <title>Genome- and Community-Level Interaction Insights into Carbon Utilization and Element Cycling Functions of Hydrothermarchaeota in Hydrothermal Sediment.</title>
        <authorList>
            <person name="Zhou Z."/>
            <person name="Liu Y."/>
            <person name="Xu W."/>
            <person name="Pan J."/>
            <person name="Luo Z.H."/>
            <person name="Li M."/>
        </authorList>
    </citation>
    <scope>NUCLEOTIDE SEQUENCE [LARGE SCALE GENOMIC DNA]</scope>
    <source>
        <strain evidence="2">SpSt-192</strain>
    </source>
</reference>
<accession>A0A7C3A838</accession>
<dbReference type="InterPro" id="IPR002744">
    <property type="entry name" value="MIP18-like"/>
</dbReference>
<proteinExistence type="predicted"/>
<dbReference type="InterPro" id="IPR052339">
    <property type="entry name" value="Fe-S_Maturation_MIP18"/>
</dbReference>
<dbReference type="InterPro" id="IPR034904">
    <property type="entry name" value="FSCA_dom_sf"/>
</dbReference>
<comment type="caution">
    <text evidence="2">The sequence shown here is derived from an EMBL/GenBank/DDBJ whole genome shotgun (WGS) entry which is preliminary data.</text>
</comment>
<dbReference type="EMBL" id="DSID01000163">
    <property type="protein sequence ID" value="HEX70018.1"/>
    <property type="molecule type" value="Genomic_DNA"/>
</dbReference>
<evidence type="ECO:0000313" key="2">
    <source>
        <dbReference type="EMBL" id="HEX70018.1"/>
    </source>
</evidence>
<gene>
    <name evidence="2" type="ORF">ENP13_02075</name>
</gene>
<feature type="domain" description="MIP18 family-like" evidence="1">
    <location>
        <begin position="6"/>
        <end position="80"/>
    </location>
</feature>
<dbReference type="PANTHER" id="PTHR42831">
    <property type="entry name" value="FE-S PROTEIN MATURATION AUXILIARY FACTOR YITW"/>
    <property type="match status" value="1"/>
</dbReference>
<evidence type="ECO:0000259" key="1">
    <source>
        <dbReference type="Pfam" id="PF01883"/>
    </source>
</evidence>
<dbReference type="AlphaFoldDB" id="A0A7C3A838"/>
<dbReference type="PANTHER" id="PTHR42831:SF1">
    <property type="entry name" value="FE-S PROTEIN MATURATION AUXILIARY FACTOR YITW"/>
    <property type="match status" value="1"/>
</dbReference>
<protein>
    <submittedName>
        <fullName evidence="2">Metal-sulfur cluster assembly factor</fullName>
    </submittedName>
</protein>
<dbReference type="SUPFAM" id="SSF117916">
    <property type="entry name" value="Fe-S cluster assembly (FSCA) domain-like"/>
    <property type="match status" value="1"/>
</dbReference>
<organism evidence="2">
    <name type="scientific">Thermorudis sp</name>
    <dbReference type="NCBI Taxonomy" id="1969470"/>
    <lineage>
        <taxon>Bacteria</taxon>
        <taxon>Pseudomonadati</taxon>
        <taxon>Thermomicrobiota</taxon>
        <taxon>Thermomicrobia</taxon>
        <taxon>Thermomicrobia incertae sedis</taxon>
        <taxon>Thermorudis</taxon>
    </lineage>
</organism>
<sequence>MPHFTEEDVRERLKAVYDPEIGINVVDLGLIYGIDLEERDGKTDVLITMTLTSMGCPLGPILVEEINQALGDLPNLGEIDVNLVWSPPWTPDMMSEEAKEELGIW</sequence>
<name>A0A7C3A838_9BACT</name>